<organism evidence="4 5">
    <name type="scientific">Belliella marina</name>
    <dbReference type="NCBI Taxonomy" id="1644146"/>
    <lineage>
        <taxon>Bacteria</taxon>
        <taxon>Pseudomonadati</taxon>
        <taxon>Bacteroidota</taxon>
        <taxon>Cytophagia</taxon>
        <taxon>Cytophagales</taxon>
        <taxon>Cyclobacteriaceae</taxon>
        <taxon>Belliella</taxon>
    </lineage>
</organism>
<proteinExistence type="inferred from homology"/>
<evidence type="ECO:0000313" key="5">
    <source>
        <dbReference type="Proteomes" id="UP001597361"/>
    </source>
</evidence>
<keyword evidence="4" id="KW-0808">Transferase</keyword>
<keyword evidence="2" id="KW-1133">Transmembrane helix</keyword>
<dbReference type="RefSeq" id="WP_376888343.1">
    <property type="nucleotide sequence ID" value="NZ_JBHUHR010000045.1"/>
</dbReference>
<accession>A0ABW4VU79</accession>
<feature type="domain" description="Bacterial sugar transferase" evidence="3">
    <location>
        <begin position="7"/>
        <end position="181"/>
    </location>
</feature>
<dbReference type="PANTHER" id="PTHR30576">
    <property type="entry name" value="COLANIC BIOSYNTHESIS UDP-GLUCOSE LIPID CARRIER TRANSFERASE"/>
    <property type="match status" value="1"/>
</dbReference>
<evidence type="ECO:0000259" key="3">
    <source>
        <dbReference type="Pfam" id="PF02397"/>
    </source>
</evidence>
<gene>
    <name evidence="4" type="ORF">ACFSKL_18905</name>
</gene>
<sequence length="208" mass="23652">MYQKFGKRVVDLGLALSLLTVFFPIFLIVCILLLVKNKGALFFYQDRPGLNGKVFKIIKFKTMVDAFDQEGRPLSDAERITQTGALVRKTSFDEFPQLFNVIIGEMSMVGPRPLLVEYLPLYDDLQQQRHTVKPGITGWAQINGRNAISWEKKFELDIWYVNHIGLLLDLKILLLTFGNVLQGKGVSQQGHVTVGRFTGSKKTKIEFE</sequence>
<name>A0ABW4VU79_9BACT</name>
<dbReference type="GO" id="GO:0016740">
    <property type="term" value="F:transferase activity"/>
    <property type="evidence" value="ECO:0007669"/>
    <property type="project" value="UniProtKB-KW"/>
</dbReference>
<keyword evidence="5" id="KW-1185">Reference proteome</keyword>
<protein>
    <submittedName>
        <fullName evidence="4">Sugar transferase</fullName>
    </submittedName>
</protein>
<evidence type="ECO:0000313" key="4">
    <source>
        <dbReference type="EMBL" id="MFD2036882.1"/>
    </source>
</evidence>
<keyword evidence="2" id="KW-0472">Membrane</keyword>
<dbReference type="PANTHER" id="PTHR30576:SF8">
    <property type="entry name" value="UNDECAPRENYL-PHOSPHATE GALACTOSE PHOSPHOTRANSFERASE"/>
    <property type="match status" value="1"/>
</dbReference>
<dbReference type="InterPro" id="IPR003362">
    <property type="entry name" value="Bact_transf"/>
</dbReference>
<dbReference type="Pfam" id="PF02397">
    <property type="entry name" value="Bac_transf"/>
    <property type="match status" value="1"/>
</dbReference>
<evidence type="ECO:0000256" key="2">
    <source>
        <dbReference type="SAM" id="Phobius"/>
    </source>
</evidence>
<feature type="transmembrane region" description="Helical" evidence="2">
    <location>
        <begin position="12"/>
        <end position="35"/>
    </location>
</feature>
<keyword evidence="2" id="KW-0812">Transmembrane</keyword>
<comment type="similarity">
    <text evidence="1">Belongs to the bacterial sugar transferase family.</text>
</comment>
<reference evidence="5" key="1">
    <citation type="journal article" date="2019" name="Int. J. Syst. Evol. Microbiol.">
        <title>The Global Catalogue of Microorganisms (GCM) 10K type strain sequencing project: providing services to taxonomists for standard genome sequencing and annotation.</title>
        <authorList>
            <consortium name="The Broad Institute Genomics Platform"/>
            <consortium name="The Broad Institute Genome Sequencing Center for Infectious Disease"/>
            <person name="Wu L."/>
            <person name="Ma J."/>
        </authorList>
    </citation>
    <scope>NUCLEOTIDE SEQUENCE [LARGE SCALE GENOMIC DNA]</scope>
    <source>
        <strain evidence="5">CGMCC 1.15180</strain>
    </source>
</reference>
<dbReference type="Proteomes" id="UP001597361">
    <property type="component" value="Unassembled WGS sequence"/>
</dbReference>
<evidence type="ECO:0000256" key="1">
    <source>
        <dbReference type="ARBA" id="ARBA00006464"/>
    </source>
</evidence>
<dbReference type="EMBL" id="JBHUHR010000045">
    <property type="protein sequence ID" value="MFD2036882.1"/>
    <property type="molecule type" value="Genomic_DNA"/>
</dbReference>
<comment type="caution">
    <text evidence="4">The sequence shown here is derived from an EMBL/GenBank/DDBJ whole genome shotgun (WGS) entry which is preliminary data.</text>
</comment>